<protein>
    <submittedName>
        <fullName evidence="2">Uncharacterized protein</fullName>
    </submittedName>
</protein>
<keyword evidence="1" id="KW-0472">Membrane</keyword>
<comment type="caution">
    <text evidence="2">The sequence shown here is derived from an EMBL/GenBank/DDBJ whole genome shotgun (WGS) entry which is preliminary data.</text>
</comment>
<feature type="transmembrane region" description="Helical" evidence="1">
    <location>
        <begin position="6"/>
        <end position="28"/>
    </location>
</feature>
<organism evidence="2 3">
    <name type="scientific">Flavobacterium hiemivividum</name>
    <dbReference type="NCBI Taxonomy" id="2541734"/>
    <lineage>
        <taxon>Bacteria</taxon>
        <taxon>Pseudomonadati</taxon>
        <taxon>Bacteroidota</taxon>
        <taxon>Flavobacteriia</taxon>
        <taxon>Flavobacteriales</taxon>
        <taxon>Flavobacteriaceae</taxon>
        <taxon>Flavobacterium</taxon>
    </lineage>
</organism>
<accession>A0A4R5CZR9</accession>
<evidence type="ECO:0000256" key="1">
    <source>
        <dbReference type="SAM" id="Phobius"/>
    </source>
</evidence>
<evidence type="ECO:0000313" key="3">
    <source>
        <dbReference type="Proteomes" id="UP000294597"/>
    </source>
</evidence>
<dbReference type="AlphaFoldDB" id="A0A4R5CZR9"/>
<dbReference type="EMBL" id="SMFO01000001">
    <property type="protein sequence ID" value="TDE06236.1"/>
    <property type="molecule type" value="Genomic_DNA"/>
</dbReference>
<keyword evidence="1" id="KW-1133">Transmembrane helix</keyword>
<feature type="transmembrane region" description="Helical" evidence="1">
    <location>
        <begin position="40"/>
        <end position="61"/>
    </location>
</feature>
<keyword evidence="1" id="KW-0812">Transmembrane</keyword>
<proteinExistence type="predicted"/>
<name>A0A4R5CZR9_9FLAO</name>
<dbReference type="RefSeq" id="WP_132108355.1">
    <property type="nucleotide sequence ID" value="NZ_SMFO01000001.1"/>
</dbReference>
<reference evidence="2 3" key="1">
    <citation type="submission" date="2019-03" db="EMBL/GenBank/DDBJ databases">
        <title>Flavobacterium TSA-D2 sp. nov., isolated from arctic soil.</title>
        <authorList>
            <person name="Chaudhary D.K."/>
        </authorList>
    </citation>
    <scope>NUCLEOTIDE SEQUENCE [LARGE SCALE GENOMIC DNA]</scope>
    <source>
        <strain evidence="2 3">TSA-D2</strain>
    </source>
</reference>
<sequence>MSFFPTALWLTIKHGFFTFGIITSLAVLRQKYMGTITVSFITTLLIRGVIASLVSGIVNYLTLKESILEEN</sequence>
<evidence type="ECO:0000313" key="2">
    <source>
        <dbReference type="EMBL" id="TDE06236.1"/>
    </source>
</evidence>
<dbReference type="Proteomes" id="UP000294597">
    <property type="component" value="Unassembled WGS sequence"/>
</dbReference>
<keyword evidence="3" id="KW-1185">Reference proteome</keyword>
<gene>
    <name evidence="2" type="ORF">E0F98_01045</name>
</gene>